<dbReference type="PANTHER" id="PTHR43686:SF1">
    <property type="entry name" value="AMINOTRAN_5 DOMAIN-CONTAINING PROTEIN"/>
    <property type="match status" value="1"/>
</dbReference>
<reference evidence="5" key="1">
    <citation type="submission" date="2022-11" db="UniProtKB">
        <authorList>
            <consortium name="WormBaseParasite"/>
        </authorList>
    </citation>
    <scope>IDENTIFICATION</scope>
</reference>
<protein>
    <submittedName>
        <fullName evidence="5">Aminotransferase class V domain-containing protein</fullName>
    </submittedName>
</protein>
<dbReference type="WBParaSite" id="maker-E.canG7_contigs_2145-snap-gene-0.51-mRNA-1">
    <property type="protein sequence ID" value="maker-E.canG7_contigs_2145-snap-gene-0.51-mRNA-1"/>
    <property type="gene ID" value="EcG7_02449"/>
</dbReference>
<evidence type="ECO:0000313" key="4">
    <source>
        <dbReference type="Proteomes" id="UP000887562"/>
    </source>
</evidence>
<feature type="domain" description="Aminotransferase class V" evidence="2">
    <location>
        <begin position="58"/>
        <end position="395"/>
    </location>
</feature>
<feature type="compositionally biased region" description="Basic residues" evidence="1">
    <location>
        <begin position="700"/>
        <end position="717"/>
    </location>
</feature>
<dbReference type="InterPro" id="IPR014729">
    <property type="entry name" value="Rossmann-like_a/b/a_fold"/>
</dbReference>
<dbReference type="AlphaFoldDB" id="A0A915EVG6"/>
<dbReference type="PANTHER" id="PTHR43686">
    <property type="entry name" value="SULFURTRANSFERASE-RELATED"/>
    <property type="match status" value="1"/>
</dbReference>
<keyword evidence="4" id="KW-1185">Reference proteome</keyword>
<dbReference type="Proteomes" id="UP000887562">
    <property type="component" value="Unplaced"/>
</dbReference>
<dbReference type="Gene3D" id="3.90.1150.10">
    <property type="entry name" value="Aspartate Aminotransferase, domain 1"/>
    <property type="match status" value="1"/>
</dbReference>
<dbReference type="InterPro" id="IPR011063">
    <property type="entry name" value="TilS/TtcA_N"/>
</dbReference>
<dbReference type="SUPFAM" id="SSF52402">
    <property type="entry name" value="Adenine nucleotide alpha hydrolases-like"/>
    <property type="match status" value="1"/>
</dbReference>
<feature type="region of interest" description="Disordered" evidence="1">
    <location>
        <begin position="681"/>
        <end position="717"/>
    </location>
</feature>
<dbReference type="Pfam" id="PF00266">
    <property type="entry name" value="Aminotran_5"/>
    <property type="match status" value="1"/>
</dbReference>
<dbReference type="InterPro" id="IPR015424">
    <property type="entry name" value="PyrdxlP-dep_Trfase"/>
</dbReference>
<name>A0A915EVG6_9CEST</name>
<accession>A0A915EVG6</accession>
<sequence length="1026" mass="115163">MTKDRSKSVPRGRKLLSYIRSNLLSSSALIRGPFGDRRVVYCDFTASGLSLKFFEEFITNEVLPEYANVHSFLAGMSCQTTSFRNDAKAIIKDAVNATDSDALIFVGSGTTGAIHKLIHNINLSEPPIVFVGPFEHHSNLLPWRHLAQKVIRLKTNTDGGVSMSYLEEALKAESKTAKKLGCRMLVCLSAASNVTGILVDTNAASSLVHRYGGIIFWDYATAAPYVEMNMNPAPKNGAENAYKDAIFFSVHKFVGGPQTPGILVAKKKLFEAGEQFPFQSGGGTVNFVRREHTSYFKVRLCSRVMQSIHFCLLLINFMLQEVEVREEGGTPAIIESIRAGMVIQLKEAIGSKLIQKREEELVRLAWTKFSQCPNLVILGGSKAKRIAIFSFLVRHTRDGLVKVNSSKQRTHGPLGEEIKDDNCLFIHHDFICSLLNDLFGIQSRSGCACAGPYALDLLGINEELAISYEDTLISKDNEEIFEHKILRFVNSLTNFFFIAKNLFDLQLIKISGFHADAFECLLCYVKHLSNTYIICFSPGFTRINLPFFYPDEEIDFIIESIIFVAKYSWTFLPFYELNQTTGQWRYCNDKRSDMGKHLSNITYDHGVMRWKKPAQKSAGPVPLTLRECLSMAASLQQSLESVLRQSTCSVTNEKIDRYWMRSKANYLRWFLLASEAAADARDSSMESQSGTDVICVRRDGKQKRGSPNRNSRARGRASRIGRLGACERYPITFQLPRGLIRPHRTQSSSPARYVHGETGWYSPPPQLLRSTIQALRLFSMIHPGDRILVHLSGGKSSMALLHCLHAYQEILQRENPDPGGKSVFDMGAVVVALAYENYDLLPLVNYLKALGVTHYYEKQDMNHYCSHSLDLCSSLKQKVIYNVARRYGYTVLALAQNLDEMAASFLSSVFNNGSIQTMEANVELKDLNLRLIRPLAFCREKTIAEFVKTAGLPVMKTACPICEQSRMEQVRLKEILAAEENNNPHLFSSIISAISPLLHLSSQSDIVLESDTTSQTKVITWTKPEN</sequence>
<dbReference type="Pfam" id="PF01171">
    <property type="entry name" value="ATP_bind_3"/>
    <property type="match status" value="1"/>
</dbReference>
<dbReference type="SUPFAM" id="SSF53383">
    <property type="entry name" value="PLP-dependent transferases"/>
    <property type="match status" value="1"/>
</dbReference>
<dbReference type="Gene3D" id="3.40.50.620">
    <property type="entry name" value="HUPs"/>
    <property type="match status" value="1"/>
</dbReference>
<organism evidence="4 5">
    <name type="scientific">Echinococcus canadensis</name>
    <dbReference type="NCBI Taxonomy" id="519352"/>
    <lineage>
        <taxon>Eukaryota</taxon>
        <taxon>Metazoa</taxon>
        <taxon>Spiralia</taxon>
        <taxon>Lophotrochozoa</taxon>
        <taxon>Platyhelminthes</taxon>
        <taxon>Cestoda</taxon>
        <taxon>Eucestoda</taxon>
        <taxon>Cyclophyllidea</taxon>
        <taxon>Taeniidae</taxon>
        <taxon>Echinococcus</taxon>
        <taxon>Echinococcus canadensis group</taxon>
    </lineage>
</organism>
<evidence type="ECO:0000259" key="2">
    <source>
        <dbReference type="Pfam" id="PF00266"/>
    </source>
</evidence>
<dbReference type="InterPro" id="IPR015421">
    <property type="entry name" value="PyrdxlP-dep_Trfase_major"/>
</dbReference>
<evidence type="ECO:0000259" key="3">
    <source>
        <dbReference type="Pfam" id="PF01171"/>
    </source>
</evidence>
<dbReference type="InterPro" id="IPR015422">
    <property type="entry name" value="PyrdxlP-dep_Trfase_small"/>
</dbReference>
<proteinExistence type="predicted"/>
<dbReference type="Gene3D" id="3.40.640.10">
    <property type="entry name" value="Type I PLP-dependent aspartate aminotransferase-like (Major domain)"/>
    <property type="match status" value="1"/>
</dbReference>
<evidence type="ECO:0000256" key="1">
    <source>
        <dbReference type="SAM" id="MobiDB-lite"/>
    </source>
</evidence>
<dbReference type="InterPro" id="IPR000192">
    <property type="entry name" value="Aminotrans_V_dom"/>
</dbReference>
<evidence type="ECO:0000313" key="5">
    <source>
        <dbReference type="WBParaSite" id="maker-E.canG7_contigs_2145-snap-gene-0.51-mRNA-1"/>
    </source>
</evidence>
<feature type="domain" description="tRNA(Ile)-lysidine/2-thiocytidine synthase N-terminal" evidence="3">
    <location>
        <begin position="787"/>
        <end position="953"/>
    </location>
</feature>